<feature type="binding site" evidence="9">
    <location>
        <position position="50"/>
    </location>
    <ligand>
        <name>substrate</name>
    </ligand>
</feature>
<feature type="binding site" evidence="9">
    <location>
        <begin position="302"/>
        <end position="303"/>
    </location>
    <ligand>
        <name>pyridoxal 5'-phosphate</name>
        <dbReference type="ChEBI" id="CHEBI:597326"/>
    </ligand>
</feature>
<dbReference type="OrthoDB" id="730777at2"/>
<dbReference type="GO" id="GO:0005737">
    <property type="term" value="C:cytoplasm"/>
    <property type="evidence" value="ECO:0007669"/>
    <property type="project" value="UniProtKB-SubCell"/>
</dbReference>
<accession>A0A0E9N1J0</accession>
<feature type="binding site" evidence="9">
    <location>
        <position position="267"/>
    </location>
    <ligand>
        <name>substrate</name>
    </ligand>
</feature>
<dbReference type="PANTHER" id="PTHR42684:SF3">
    <property type="entry name" value="ADENOSYLMETHIONINE-8-AMINO-7-OXONONANOATE AMINOTRANSFERASE"/>
    <property type="match status" value="1"/>
</dbReference>
<evidence type="ECO:0000256" key="4">
    <source>
        <dbReference type="ARBA" id="ARBA00022679"/>
    </source>
</evidence>
<keyword evidence="3 9" id="KW-0032">Aminotransferase</keyword>
<dbReference type="GO" id="GO:0051537">
    <property type="term" value="F:2 iron, 2 sulfur cluster binding"/>
    <property type="evidence" value="ECO:0007669"/>
    <property type="project" value="UniProtKB-KW"/>
</dbReference>
<dbReference type="Gene3D" id="3.90.1150.10">
    <property type="entry name" value="Aspartate Aminotransferase, domain 1"/>
    <property type="match status" value="1"/>
</dbReference>
<feature type="binding site" evidence="9">
    <location>
        <position position="238"/>
    </location>
    <ligand>
        <name>pyridoxal 5'-phosphate</name>
        <dbReference type="ChEBI" id="CHEBI:597326"/>
    </ligand>
</feature>
<dbReference type="Gene3D" id="3.40.640.10">
    <property type="entry name" value="Type I PLP-dependent aspartate aminotransferase-like (Major domain)"/>
    <property type="match status" value="1"/>
</dbReference>
<evidence type="ECO:0000256" key="5">
    <source>
        <dbReference type="ARBA" id="ARBA00022691"/>
    </source>
</evidence>
<dbReference type="InterPro" id="IPR005815">
    <property type="entry name" value="BioA"/>
</dbReference>
<comment type="similarity">
    <text evidence="9">Belongs to the class-III pyridoxal-phosphate-dependent aminotransferase family. BioA subfamily.</text>
</comment>
<evidence type="ECO:0000256" key="2">
    <source>
        <dbReference type="ARBA" id="ARBA00005063"/>
    </source>
</evidence>
<dbReference type="InterPro" id="IPR015424">
    <property type="entry name" value="PyrdxlP-dep_Trfase"/>
</dbReference>
<comment type="cofactor">
    <cofactor evidence="1 9">
        <name>pyridoxal 5'-phosphate</name>
        <dbReference type="ChEBI" id="CHEBI:597326"/>
    </cofactor>
</comment>
<evidence type="ECO:0000256" key="1">
    <source>
        <dbReference type="ARBA" id="ARBA00001933"/>
    </source>
</evidence>
<dbReference type="GO" id="GO:0030170">
    <property type="term" value="F:pyridoxal phosphate binding"/>
    <property type="evidence" value="ECO:0007669"/>
    <property type="project" value="UniProtKB-UniRule"/>
</dbReference>
<feature type="binding site" evidence="9">
    <location>
        <begin position="110"/>
        <end position="111"/>
    </location>
    <ligand>
        <name>pyridoxal 5'-phosphate</name>
        <dbReference type="ChEBI" id="CHEBI:597326"/>
    </ligand>
</feature>
<dbReference type="InterPro" id="IPR005814">
    <property type="entry name" value="Aminotrans_3"/>
</dbReference>
<comment type="subcellular location">
    <subcellularLocation>
        <location evidence="9">Cytoplasm</location>
    </subcellularLocation>
</comment>
<keyword evidence="4 9" id="KW-0808">Transferase</keyword>
<sequence>MDWLSKDKNLIWHPYTQEKTAPPPLFIEKAAGAWLYGADGRGYLDAISSWWVTLHGHAHPYIAERLAAQARKLEQVIFAGFTHQPAIELAEKLIPLLPGHMSRIFYSDNGSTATEVAIKMAIQYWWNRSPDGRPARKKILAFRNAYHGDTFGAMAVSGRSVFTAPFDDYLFETVWIDLPDENTWPVIEQVLTAAGDQLAGFIYEPLLQGAGGMNMYAPAWLDKLLQRLQDLEVICIADEVLTGFGRTGTLFASEQMKAKPDIICLSKGLTGGTMALGVTACTARIFDAYWSDDRKKTLFHGHSFTANPLACTAALASLEIFNQEGTMDRVAQISRWHEQAARELPQMTGNRAQMRQLRQLGTILAFDIVQGESGYLNAIGPHLTHEALQKGLFLRPLGNTLYFMPPYCLKPDEHAMMVEKAVAAMHKVFDAASAL</sequence>
<keyword evidence="6 9" id="KW-0093">Biotin biosynthesis</keyword>
<dbReference type="GO" id="GO:0004015">
    <property type="term" value="F:adenosylmethionine-8-amino-7-oxononanoate transaminase activity"/>
    <property type="evidence" value="ECO:0007669"/>
    <property type="project" value="UniProtKB-UniRule"/>
</dbReference>
<evidence type="ECO:0000256" key="9">
    <source>
        <dbReference type="HAMAP-Rule" id="MF_00834"/>
    </source>
</evidence>
<feature type="binding site" evidence="9">
    <location>
        <position position="301"/>
    </location>
    <ligand>
        <name>substrate</name>
    </ligand>
</feature>
<evidence type="ECO:0000256" key="3">
    <source>
        <dbReference type="ARBA" id="ARBA00022576"/>
    </source>
</evidence>
<evidence type="ECO:0000313" key="11">
    <source>
        <dbReference type="Proteomes" id="UP000033121"/>
    </source>
</evidence>
<evidence type="ECO:0000256" key="6">
    <source>
        <dbReference type="ARBA" id="ARBA00022756"/>
    </source>
</evidence>
<dbReference type="EC" id="2.6.1.62" evidence="9"/>
<dbReference type="Pfam" id="PF00202">
    <property type="entry name" value="Aminotran_3"/>
    <property type="match status" value="1"/>
</dbReference>
<dbReference type="GO" id="GO:0009102">
    <property type="term" value="P:biotin biosynthetic process"/>
    <property type="evidence" value="ECO:0007669"/>
    <property type="project" value="UniProtKB-UniRule"/>
</dbReference>
<dbReference type="NCBIfam" id="TIGR00508">
    <property type="entry name" value="bioA"/>
    <property type="match status" value="1"/>
</dbReference>
<dbReference type="InterPro" id="IPR015422">
    <property type="entry name" value="PyrdxlP-dep_Trfase_small"/>
</dbReference>
<keyword evidence="5 9" id="KW-0949">S-adenosyl-L-methionine</keyword>
<feature type="binding site" evidence="9">
    <location>
        <position position="395"/>
    </location>
    <ligand>
        <name>substrate</name>
    </ligand>
</feature>
<comment type="function">
    <text evidence="9">Catalyzes the transfer of the alpha-amino group from S-adenosyl-L-methionine (SAM) to 7-keto-8-aminopelargonic acid (KAPA) to form 7,8-diaminopelargonic acid (DAPA). It is the only aminotransferase known to utilize SAM as an amino donor.</text>
</comment>
<evidence type="ECO:0000256" key="8">
    <source>
        <dbReference type="ARBA" id="ARBA00048449"/>
    </source>
</evidence>
<evidence type="ECO:0000313" key="10">
    <source>
        <dbReference type="EMBL" id="GAO43643.1"/>
    </source>
</evidence>
<name>A0A0E9N1J0_9BACT</name>
<dbReference type="PROSITE" id="PS00600">
    <property type="entry name" value="AA_TRANSFER_CLASS_3"/>
    <property type="match status" value="1"/>
</dbReference>
<evidence type="ECO:0000256" key="7">
    <source>
        <dbReference type="ARBA" id="ARBA00022898"/>
    </source>
</evidence>
<gene>
    <name evidence="9 10" type="primary">bioA</name>
    <name evidence="10" type="ORF">FPE01S_02_07490</name>
</gene>
<comment type="subunit">
    <text evidence="9">Homodimer.</text>
</comment>
<dbReference type="GO" id="GO:0004141">
    <property type="term" value="F:dethiobiotin synthase activity"/>
    <property type="evidence" value="ECO:0007669"/>
    <property type="project" value="TreeGrafter"/>
</dbReference>
<dbReference type="RefSeq" id="WP_046369489.1">
    <property type="nucleotide sequence ID" value="NZ_BBWV01000002.1"/>
</dbReference>
<dbReference type="InterPro" id="IPR015421">
    <property type="entry name" value="PyrdxlP-dep_Trfase_major"/>
</dbReference>
<organism evidence="10 11">
    <name type="scientific">Flavihumibacter petaseus NBRC 106054</name>
    <dbReference type="NCBI Taxonomy" id="1220578"/>
    <lineage>
        <taxon>Bacteria</taxon>
        <taxon>Pseudomonadati</taxon>
        <taxon>Bacteroidota</taxon>
        <taxon>Chitinophagia</taxon>
        <taxon>Chitinophagales</taxon>
        <taxon>Chitinophagaceae</taxon>
        <taxon>Flavihumibacter</taxon>
    </lineage>
</organism>
<proteinExistence type="inferred from homology"/>
<dbReference type="CDD" id="cd00610">
    <property type="entry name" value="OAT_like"/>
    <property type="match status" value="1"/>
</dbReference>
<keyword evidence="9" id="KW-0963">Cytoplasm</keyword>
<keyword evidence="7 9" id="KW-0663">Pyridoxal phosphate</keyword>
<feature type="modified residue" description="N6-(pyridoxal phosphate)lysine" evidence="9">
    <location>
        <position position="267"/>
    </location>
</feature>
<dbReference type="STRING" id="1220578.FPE01S_02_07490"/>
<dbReference type="SUPFAM" id="SSF53383">
    <property type="entry name" value="PLP-dependent transferases"/>
    <property type="match status" value="1"/>
</dbReference>
<dbReference type="HAMAP" id="MF_00834">
    <property type="entry name" value="BioA"/>
    <property type="match status" value="1"/>
</dbReference>
<comment type="caution">
    <text evidence="10">The sequence shown here is derived from an EMBL/GenBank/DDBJ whole genome shotgun (WGS) entry which is preliminary data.</text>
</comment>
<feature type="site" description="Participates in the substrate recognition with KAPA and in a stacking interaction with the adenine ring of SAM" evidence="9">
    <location>
        <position position="15"/>
    </location>
</feature>
<comment type="catalytic activity">
    <reaction evidence="8 9">
        <text>(8S)-8-amino-7-oxononanoate + S-adenosyl-L-methionine = S-adenosyl-4-methylsulfanyl-2-oxobutanoate + (7R,8S)-7,8-diammoniononanoate</text>
        <dbReference type="Rhea" id="RHEA:16861"/>
        <dbReference type="ChEBI" id="CHEBI:16490"/>
        <dbReference type="ChEBI" id="CHEBI:59789"/>
        <dbReference type="ChEBI" id="CHEBI:149468"/>
        <dbReference type="ChEBI" id="CHEBI:149469"/>
        <dbReference type="EC" id="2.6.1.62"/>
    </reaction>
</comment>
<feature type="binding site" evidence="9">
    <location>
        <position position="146"/>
    </location>
    <ligand>
        <name>substrate</name>
    </ligand>
</feature>
<keyword evidence="11" id="KW-1185">Reference proteome</keyword>
<dbReference type="AlphaFoldDB" id="A0A0E9N1J0"/>
<dbReference type="EMBL" id="BBWV01000002">
    <property type="protein sequence ID" value="GAO43643.1"/>
    <property type="molecule type" value="Genomic_DNA"/>
</dbReference>
<dbReference type="InterPro" id="IPR049704">
    <property type="entry name" value="Aminotrans_3_PPA_site"/>
</dbReference>
<comment type="pathway">
    <text evidence="2 9">Cofactor biosynthesis; biotin biosynthesis; 7,8-diaminononanoate from 8-amino-7-oxononanoate (SAM route): step 1/1.</text>
</comment>
<protein>
    <recommendedName>
        <fullName evidence="9">Adenosylmethionine-8-amino-7-oxononanoate aminotransferase</fullName>
        <ecNumber evidence="9">2.6.1.62</ecNumber>
    </recommendedName>
    <alternativeName>
        <fullName evidence="9">7,8-diamino-pelargonic acid aminotransferase</fullName>
        <shortName evidence="9">DAPA AT</shortName>
        <shortName evidence="9">DAPA aminotransferase</shortName>
    </alternativeName>
    <alternativeName>
        <fullName evidence="9">7,8-diaminononanoate synthase</fullName>
        <shortName evidence="9">DANS</shortName>
    </alternativeName>
    <alternativeName>
        <fullName evidence="9">Diaminopelargonic acid synthase</fullName>
    </alternativeName>
</protein>
<reference evidence="10 11" key="1">
    <citation type="submission" date="2015-04" db="EMBL/GenBank/DDBJ databases">
        <title>Whole genome shotgun sequence of Flavihumibacter petaseus NBRC 106054.</title>
        <authorList>
            <person name="Miyazawa S."/>
            <person name="Hosoyama A."/>
            <person name="Hashimoto M."/>
            <person name="Noguchi M."/>
            <person name="Tsuchikane K."/>
            <person name="Ohji S."/>
            <person name="Yamazoe A."/>
            <person name="Ichikawa N."/>
            <person name="Kimura A."/>
            <person name="Fujita N."/>
        </authorList>
    </citation>
    <scope>NUCLEOTIDE SEQUENCE [LARGE SCALE GENOMIC DNA]</scope>
    <source>
        <strain evidence="10 11">NBRC 106054</strain>
    </source>
</reference>
<dbReference type="NCBIfam" id="NF004624">
    <property type="entry name" value="PRK05964.1"/>
    <property type="match status" value="1"/>
</dbReference>
<dbReference type="UniPathway" id="UPA00078">
    <property type="reaction ID" value="UER00160"/>
</dbReference>
<dbReference type="PANTHER" id="PTHR42684">
    <property type="entry name" value="ADENOSYLMETHIONINE-8-AMINO-7-OXONONANOATE AMINOTRANSFERASE"/>
    <property type="match status" value="1"/>
</dbReference>
<dbReference type="Proteomes" id="UP000033121">
    <property type="component" value="Unassembled WGS sequence"/>
</dbReference>